<protein>
    <submittedName>
        <fullName evidence="1">Uncharacterized protein</fullName>
    </submittedName>
</protein>
<dbReference type="SMART" id="SM00028">
    <property type="entry name" value="TPR"/>
    <property type="match status" value="2"/>
</dbReference>
<accession>A0A836CBW5</accession>
<gene>
    <name evidence="1" type="ORF">JKP88DRAFT_326855</name>
</gene>
<organism evidence="1 2">
    <name type="scientific">Tribonema minus</name>
    <dbReference type="NCBI Taxonomy" id="303371"/>
    <lineage>
        <taxon>Eukaryota</taxon>
        <taxon>Sar</taxon>
        <taxon>Stramenopiles</taxon>
        <taxon>Ochrophyta</taxon>
        <taxon>PX clade</taxon>
        <taxon>Xanthophyceae</taxon>
        <taxon>Tribonematales</taxon>
        <taxon>Tribonemataceae</taxon>
        <taxon>Tribonema</taxon>
    </lineage>
</organism>
<reference evidence="1" key="1">
    <citation type="submission" date="2021-02" db="EMBL/GenBank/DDBJ databases">
        <title>First Annotated Genome of the Yellow-green Alga Tribonema minus.</title>
        <authorList>
            <person name="Mahan K.M."/>
        </authorList>
    </citation>
    <scope>NUCLEOTIDE SEQUENCE</scope>
    <source>
        <strain evidence="1">UTEX B ZZ1240</strain>
    </source>
</reference>
<evidence type="ECO:0000313" key="2">
    <source>
        <dbReference type="Proteomes" id="UP000664859"/>
    </source>
</evidence>
<keyword evidence="2" id="KW-1185">Reference proteome</keyword>
<dbReference type="SUPFAM" id="SSF48452">
    <property type="entry name" value="TPR-like"/>
    <property type="match status" value="1"/>
</dbReference>
<dbReference type="EMBL" id="JAFCMP010000468">
    <property type="protein sequence ID" value="KAG5179408.1"/>
    <property type="molecule type" value="Genomic_DNA"/>
</dbReference>
<dbReference type="InterPro" id="IPR011990">
    <property type="entry name" value="TPR-like_helical_dom_sf"/>
</dbReference>
<evidence type="ECO:0000313" key="1">
    <source>
        <dbReference type="EMBL" id="KAG5179408.1"/>
    </source>
</evidence>
<dbReference type="Proteomes" id="UP000664859">
    <property type="component" value="Unassembled WGS sequence"/>
</dbReference>
<dbReference type="InterPro" id="IPR019734">
    <property type="entry name" value="TPR_rpt"/>
</dbReference>
<dbReference type="Gene3D" id="1.25.40.10">
    <property type="entry name" value="Tetratricopeptide repeat domain"/>
    <property type="match status" value="1"/>
</dbReference>
<dbReference type="AlphaFoldDB" id="A0A836CBW5"/>
<proteinExistence type="predicted"/>
<sequence length="338" mass="36769">MVTAKDGHALVVKALYRMLLHHARTFDKCPTLKAIIPSPLPLPMMVLLGGRDRDFYGARRSCWQAAQASEWRRVTSGAAAALAARAQRAPLLGYGDVYGDARLRDGRLDAALRLFEEAHELEDGAFGSAQRLPQQAALMHESLAAAAQPQPPTAQQQRVIELYENSLRAHATADAHARLATCHAVLRDWARALEHYERSAAADGDLGNGAVGVGLCLMRLGRGCEAEVWLAKAKGARRFNVPLSEQRQTAAGEREGRAPRRFNVPLSEQLPYLNLAALYLQQRQPERALQEYVVALAIAEETGGDAQAIEVLRGVVCDMAGVLTRANTRCVNAEPCPG</sequence>
<comment type="caution">
    <text evidence="1">The sequence shown here is derived from an EMBL/GenBank/DDBJ whole genome shotgun (WGS) entry which is preliminary data.</text>
</comment>
<name>A0A836CBW5_9STRA</name>